<dbReference type="GO" id="GO:0000422">
    <property type="term" value="P:autophagy of mitochondrion"/>
    <property type="evidence" value="ECO:0007669"/>
    <property type="project" value="TreeGrafter"/>
</dbReference>
<dbReference type="EMBL" id="DAKRPA010000103">
    <property type="protein sequence ID" value="DAZ98573.1"/>
    <property type="molecule type" value="Genomic_DNA"/>
</dbReference>
<evidence type="ECO:0000256" key="2">
    <source>
        <dbReference type="ARBA" id="ARBA00009160"/>
    </source>
</evidence>
<evidence type="ECO:0000256" key="3">
    <source>
        <dbReference type="ARBA" id="ARBA00022692"/>
    </source>
</evidence>
<comment type="subcellular location">
    <subcellularLocation>
        <location evidence="1">Membrane</location>
    </subcellularLocation>
</comment>
<keyword evidence="3 6" id="KW-0812">Transmembrane</keyword>
<dbReference type="PANTHER" id="PTHR21346">
    <property type="entry name" value="FUN14 DOMAIN CONTAINING"/>
    <property type="match status" value="1"/>
</dbReference>
<comment type="similarity">
    <text evidence="2">Belongs to the FUN14 family.</text>
</comment>
<keyword evidence="4 6" id="KW-1133">Transmembrane helix</keyword>
<gene>
    <name evidence="7" type="ORF">N0F65_005757</name>
</gene>
<feature type="transmembrane region" description="Helical" evidence="6">
    <location>
        <begin position="124"/>
        <end position="144"/>
    </location>
</feature>
<evidence type="ECO:0008006" key="9">
    <source>
        <dbReference type="Google" id="ProtNLM"/>
    </source>
</evidence>
<evidence type="ECO:0000313" key="7">
    <source>
        <dbReference type="EMBL" id="DAZ98573.1"/>
    </source>
</evidence>
<dbReference type="Pfam" id="PF04930">
    <property type="entry name" value="FUN14"/>
    <property type="match status" value="1"/>
</dbReference>
<evidence type="ECO:0000256" key="6">
    <source>
        <dbReference type="SAM" id="Phobius"/>
    </source>
</evidence>
<keyword evidence="8" id="KW-1185">Reference proteome</keyword>
<dbReference type="AlphaFoldDB" id="A0AAV2YZH4"/>
<feature type="transmembrane region" description="Helical" evidence="6">
    <location>
        <begin position="186"/>
        <end position="202"/>
    </location>
</feature>
<accession>A0AAV2YZH4</accession>
<proteinExistence type="inferred from homology"/>
<dbReference type="PANTHER" id="PTHR21346:SF0">
    <property type="entry name" value="RE45833P"/>
    <property type="match status" value="1"/>
</dbReference>
<reference evidence="7" key="2">
    <citation type="journal article" date="2023" name="Microbiol Resour">
        <title>Decontamination and Annotation of the Draft Genome Sequence of the Oomycete Lagenidium giganteum ARSEF 373.</title>
        <authorList>
            <person name="Morgan W.R."/>
            <person name="Tartar A."/>
        </authorList>
    </citation>
    <scope>NUCLEOTIDE SEQUENCE</scope>
    <source>
        <strain evidence="7">ARSEF 373</strain>
    </source>
</reference>
<evidence type="ECO:0000256" key="5">
    <source>
        <dbReference type="ARBA" id="ARBA00023136"/>
    </source>
</evidence>
<comment type="caution">
    <text evidence="7">The sequence shown here is derived from an EMBL/GenBank/DDBJ whole genome shotgun (WGS) entry which is preliminary data.</text>
</comment>
<evidence type="ECO:0000256" key="1">
    <source>
        <dbReference type="ARBA" id="ARBA00004370"/>
    </source>
</evidence>
<protein>
    <recommendedName>
        <fullName evidence="9">EF-hand domain-containing protein</fullName>
    </recommendedName>
</protein>
<sequence>MTLAMDAMQHESRQQAQEQAQHLLYWQSALAASSLCIASSLSDDQTASCAGSSTSSSNDDDPLAKLQQFVRDSLNGMDIKLPAGMEDLQKEVNDFLASGKGGQISWGFMMGAFSGFTMKKLSKAGAVALGGVFILMQCASYAGYIDVNYQKLERDVMEFLDLNHDGKVDTQDANELFKSVMKVLEFSLPAGSGFAVGFLIGFRRG</sequence>
<keyword evidence="5 6" id="KW-0472">Membrane</keyword>
<reference evidence="7" key="1">
    <citation type="submission" date="2022-11" db="EMBL/GenBank/DDBJ databases">
        <authorList>
            <person name="Morgan W.R."/>
            <person name="Tartar A."/>
        </authorList>
    </citation>
    <scope>NUCLEOTIDE SEQUENCE</scope>
    <source>
        <strain evidence="7">ARSEF 373</strain>
    </source>
</reference>
<evidence type="ECO:0000313" key="8">
    <source>
        <dbReference type="Proteomes" id="UP001146120"/>
    </source>
</evidence>
<organism evidence="7 8">
    <name type="scientific">Lagenidium giganteum</name>
    <dbReference type="NCBI Taxonomy" id="4803"/>
    <lineage>
        <taxon>Eukaryota</taxon>
        <taxon>Sar</taxon>
        <taxon>Stramenopiles</taxon>
        <taxon>Oomycota</taxon>
        <taxon>Peronosporomycetes</taxon>
        <taxon>Pythiales</taxon>
        <taxon>Pythiaceae</taxon>
    </lineage>
</organism>
<dbReference type="InterPro" id="IPR007014">
    <property type="entry name" value="FUN14"/>
</dbReference>
<dbReference type="GO" id="GO:0005741">
    <property type="term" value="C:mitochondrial outer membrane"/>
    <property type="evidence" value="ECO:0007669"/>
    <property type="project" value="TreeGrafter"/>
</dbReference>
<dbReference type="Proteomes" id="UP001146120">
    <property type="component" value="Unassembled WGS sequence"/>
</dbReference>
<evidence type="ECO:0000256" key="4">
    <source>
        <dbReference type="ARBA" id="ARBA00022989"/>
    </source>
</evidence>
<name>A0AAV2YZH4_9STRA</name>